<evidence type="ECO:0000259" key="8">
    <source>
        <dbReference type="Pfam" id="PF24626"/>
    </source>
</evidence>
<evidence type="ECO:0000256" key="5">
    <source>
        <dbReference type="ARBA" id="ARBA00022825"/>
    </source>
</evidence>
<accession>A0ABM4UFS0</accession>
<evidence type="ECO:0000313" key="10">
    <source>
        <dbReference type="RefSeq" id="XP_071906127.1"/>
    </source>
</evidence>
<protein>
    <submittedName>
        <fullName evidence="10">Subtilisin-like protease</fullName>
    </submittedName>
</protein>
<keyword evidence="3" id="KW-0732">Signal</keyword>
<feature type="domain" description="Peptidase S8/S53" evidence="7">
    <location>
        <begin position="167"/>
        <end position="302"/>
    </location>
</feature>
<evidence type="ECO:0000256" key="2">
    <source>
        <dbReference type="ARBA" id="ARBA00022670"/>
    </source>
</evidence>
<organism evidence="9 10">
    <name type="scientific">Coffea arabica</name>
    <name type="common">Arabian coffee</name>
    <dbReference type="NCBI Taxonomy" id="13443"/>
    <lineage>
        <taxon>Eukaryota</taxon>
        <taxon>Viridiplantae</taxon>
        <taxon>Streptophyta</taxon>
        <taxon>Embryophyta</taxon>
        <taxon>Tracheophyta</taxon>
        <taxon>Spermatophyta</taxon>
        <taxon>Magnoliopsida</taxon>
        <taxon>eudicotyledons</taxon>
        <taxon>Gunneridae</taxon>
        <taxon>Pentapetalae</taxon>
        <taxon>asterids</taxon>
        <taxon>lamiids</taxon>
        <taxon>Gentianales</taxon>
        <taxon>Rubiaceae</taxon>
        <taxon>Ixoroideae</taxon>
        <taxon>Gardenieae complex</taxon>
        <taxon>Bertiereae - Coffeeae clade</taxon>
        <taxon>Coffeeae</taxon>
        <taxon>Coffea</taxon>
    </lineage>
</organism>
<dbReference type="PROSITE" id="PS00136">
    <property type="entry name" value="SUBTILASE_ASP"/>
    <property type="match status" value="1"/>
</dbReference>
<sequence>MDGLKRAEQVHALHQKMRKERFPVQRCNKLLPKGDGPFQVVEHINDNAYKLDLPETYIVHVETPESFTQLSTESFSSPNEDLYSWYNSFLPTTIASTNEAPRMVCRYHNVFKGFSAKLSGEDVKEMEKRSGFLSARPQRMLSLHTTRILNLLGLHQNSGFWRESIYGKGVIIGVLDTGIKPDHPSFSDEGMPPPPAKWKGKCEFSTPVCNNKLIGARFFSDGNGSPADESGHGTHTAGTAAGKFVKGANVFGNANGTAVGVAPLAHLAIYKLCGTDDCSESNIWAAMDVVIDDDDILSISLGGSWVLFHEDNIALGAYSANGKRHLPELLSRK</sequence>
<dbReference type="InterPro" id="IPR037045">
    <property type="entry name" value="S8pro/Inhibitor_I9_sf"/>
</dbReference>
<feature type="domain" description="Tf2-1-like SH3-like" evidence="8">
    <location>
        <begin position="16"/>
        <end position="58"/>
    </location>
</feature>
<evidence type="ECO:0000313" key="9">
    <source>
        <dbReference type="Proteomes" id="UP001652660"/>
    </source>
</evidence>
<dbReference type="SUPFAM" id="SSF52743">
    <property type="entry name" value="Subtilisin-like"/>
    <property type="match status" value="1"/>
</dbReference>
<comment type="caution">
    <text evidence="6">Lacks conserved residue(s) required for the propagation of feature annotation.</text>
</comment>
<evidence type="ECO:0000256" key="4">
    <source>
        <dbReference type="ARBA" id="ARBA00022801"/>
    </source>
</evidence>
<name>A0ABM4UFS0_COFAR</name>
<evidence type="ECO:0000256" key="6">
    <source>
        <dbReference type="PROSITE-ProRule" id="PRU01240"/>
    </source>
</evidence>
<dbReference type="GeneID" id="113689367"/>
<dbReference type="InterPro" id="IPR023827">
    <property type="entry name" value="Peptidase_S8_Asp-AS"/>
</dbReference>
<evidence type="ECO:0000256" key="3">
    <source>
        <dbReference type="ARBA" id="ARBA00022729"/>
    </source>
</evidence>
<gene>
    <name evidence="10" type="primary">LOC113689367</name>
</gene>
<dbReference type="Gene3D" id="3.30.70.80">
    <property type="entry name" value="Peptidase S8 propeptide/proteinase inhibitor I9"/>
    <property type="match status" value="1"/>
</dbReference>
<dbReference type="Pfam" id="PF00082">
    <property type="entry name" value="Peptidase_S8"/>
    <property type="match status" value="1"/>
</dbReference>
<reference evidence="10" key="1">
    <citation type="submission" date="2025-08" db="UniProtKB">
        <authorList>
            <consortium name="RefSeq"/>
        </authorList>
    </citation>
    <scope>IDENTIFICATION</scope>
    <source>
        <tissue evidence="10">Leaves</tissue>
    </source>
</reference>
<dbReference type="InterPro" id="IPR056924">
    <property type="entry name" value="SH3_Tf2-1"/>
</dbReference>
<dbReference type="InterPro" id="IPR045051">
    <property type="entry name" value="SBT"/>
</dbReference>
<evidence type="ECO:0000259" key="7">
    <source>
        <dbReference type="Pfam" id="PF00082"/>
    </source>
</evidence>
<dbReference type="RefSeq" id="XP_071906127.1">
    <property type="nucleotide sequence ID" value="XM_072050026.1"/>
</dbReference>
<keyword evidence="9" id="KW-1185">Reference proteome</keyword>
<keyword evidence="4" id="KW-0378">Hydrolase</keyword>
<dbReference type="InterPro" id="IPR036852">
    <property type="entry name" value="Peptidase_S8/S53_dom_sf"/>
</dbReference>
<dbReference type="InterPro" id="IPR015500">
    <property type="entry name" value="Peptidase_S8_subtilisin-rel"/>
</dbReference>
<dbReference type="Proteomes" id="UP001652660">
    <property type="component" value="Chromosome 5c"/>
</dbReference>
<proteinExistence type="inferred from homology"/>
<dbReference type="PRINTS" id="PR00723">
    <property type="entry name" value="SUBTILISIN"/>
</dbReference>
<dbReference type="PANTHER" id="PTHR10795">
    <property type="entry name" value="PROPROTEIN CONVERTASE SUBTILISIN/KEXIN"/>
    <property type="match status" value="1"/>
</dbReference>
<keyword evidence="2" id="KW-0645">Protease</keyword>
<keyword evidence="5" id="KW-0720">Serine protease</keyword>
<dbReference type="PROSITE" id="PS51892">
    <property type="entry name" value="SUBTILASE"/>
    <property type="match status" value="1"/>
</dbReference>
<dbReference type="Pfam" id="PF24626">
    <property type="entry name" value="SH3_Tf2-1"/>
    <property type="match status" value="1"/>
</dbReference>
<dbReference type="InterPro" id="IPR000209">
    <property type="entry name" value="Peptidase_S8/S53_dom"/>
</dbReference>
<dbReference type="Gene3D" id="3.40.50.200">
    <property type="entry name" value="Peptidase S8/S53 domain"/>
    <property type="match status" value="1"/>
</dbReference>
<comment type="similarity">
    <text evidence="1 6">Belongs to the peptidase S8 family.</text>
</comment>
<evidence type="ECO:0000256" key="1">
    <source>
        <dbReference type="ARBA" id="ARBA00011073"/>
    </source>
</evidence>